<proteinExistence type="predicted"/>
<evidence type="ECO:0000313" key="11">
    <source>
        <dbReference type="Proteomes" id="UP000027002"/>
    </source>
</evidence>
<feature type="compositionally biased region" description="Low complexity" evidence="8">
    <location>
        <begin position="708"/>
        <end position="725"/>
    </location>
</feature>
<dbReference type="SUPFAM" id="SSF57701">
    <property type="entry name" value="Zn2/Cys6 DNA-binding domain"/>
    <property type="match status" value="1"/>
</dbReference>
<feature type="domain" description="Zn(2)-C6 fungal-type" evidence="9">
    <location>
        <begin position="54"/>
        <end position="84"/>
    </location>
</feature>
<dbReference type="InterPro" id="IPR001138">
    <property type="entry name" value="Zn2Cys6_DnaBD"/>
</dbReference>
<protein>
    <recommendedName>
        <fullName evidence="9">Zn(2)-C6 fungal-type domain-containing protein</fullName>
    </recommendedName>
</protein>
<evidence type="ECO:0000256" key="4">
    <source>
        <dbReference type="ARBA" id="ARBA00023015"/>
    </source>
</evidence>
<dbReference type="GO" id="GO:0045944">
    <property type="term" value="P:positive regulation of transcription by RNA polymerase II"/>
    <property type="evidence" value="ECO:0007669"/>
    <property type="project" value="TreeGrafter"/>
</dbReference>
<evidence type="ECO:0000256" key="3">
    <source>
        <dbReference type="ARBA" id="ARBA00022833"/>
    </source>
</evidence>
<dbReference type="SMART" id="SM00066">
    <property type="entry name" value="GAL4"/>
    <property type="match status" value="1"/>
</dbReference>
<reference evidence="10" key="1">
    <citation type="submission" date="2020-03" db="EMBL/GenBank/DDBJ databases">
        <title>A mixture of massive structural variations and highly conserved coding sequences in Ustilaginoidea virens genome.</title>
        <authorList>
            <person name="Zhang K."/>
            <person name="Zhao Z."/>
            <person name="Zhang Z."/>
            <person name="Li Y."/>
            <person name="Hsiang T."/>
            <person name="Sun W."/>
        </authorList>
    </citation>
    <scope>NUCLEOTIDE SEQUENCE</scope>
    <source>
        <strain evidence="10">UV-8b</strain>
    </source>
</reference>
<keyword evidence="11" id="KW-1185">Reference proteome</keyword>
<dbReference type="OrthoDB" id="5416384at2759"/>
<organism evidence="10 11">
    <name type="scientific">Ustilaginoidea virens</name>
    <name type="common">Rice false smut fungus</name>
    <name type="synonym">Villosiclava virens</name>
    <dbReference type="NCBI Taxonomy" id="1159556"/>
    <lineage>
        <taxon>Eukaryota</taxon>
        <taxon>Fungi</taxon>
        <taxon>Dikarya</taxon>
        <taxon>Ascomycota</taxon>
        <taxon>Pezizomycotina</taxon>
        <taxon>Sordariomycetes</taxon>
        <taxon>Hypocreomycetidae</taxon>
        <taxon>Hypocreales</taxon>
        <taxon>Clavicipitaceae</taxon>
        <taxon>Ustilaginoidea</taxon>
    </lineage>
</organism>
<feature type="compositionally biased region" description="Low complexity" evidence="8">
    <location>
        <begin position="760"/>
        <end position="782"/>
    </location>
</feature>
<dbReference type="GO" id="GO:0043565">
    <property type="term" value="F:sequence-specific DNA binding"/>
    <property type="evidence" value="ECO:0007669"/>
    <property type="project" value="TreeGrafter"/>
</dbReference>
<accession>A0A8E5HPH2</accession>
<dbReference type="GeneID" id="66063723"/>
<keyword evidence="2" id="KW-0479">Metal-binding</keyword>
<evidence type="ECO:0000256" key="8">
    <source>
        <dbReference type="SAM" id="MobiDB-lite"/>
    </source>
</evidence>
<dbReference type="GO" id="GO:0006351">
    <property type="term" value="P:DNA-templated transcription"/>
    <property type="evidence" value="ECO:0007669"/>
    <property type="project" value="InterPro"/>
</dbReference>
<keyword evidence="6" id="KW-0804">Transcription</keyword>
<evidence type="ECO:0000256" key="1">
    <source>
        <dbReference type="ARBA" id="ARBA00004123"/>
    </source>
</evidence>
<gene>
    <name evidence="10" type="ORF">UV8b_02945</name>
</gene>
<keyword evidence="3" id="KW-0862">Zinc</keyword>
<name>A0A8E5HPH2_USTVR</name>
<evidence type="ECO:0000259" key="9">
    <source>
        <dbReference type="PROSITE" id="PS50048"/>
    </source>
</evidence>
<dbReference type="SMART" id="SM00906">
    <property type="entry name" value="Fungal_trans"/>
    <property type="match status" value="1"/>
</dbReference>
<dbReference type="Pfam" id="PF04082">
    <property type="entry name" value="Fungal_trans"/>
    <property type="match status" value="1"/>
</dbReference>
<dbReference type="PROSITE" id="PS00463">
    <property type="entry name" value="ZN2_CY6_FUNGAL_1"/>
    <property type="match status" value="1"/>
</dbReference>
<dbReference type="CDD" id="cd00067">
    <property type="entry name" value="GAL4"/>
    <property type="match status" value="1"/>
</dbReference>
<keyword evidence="7" id="KW-0539">Nucleus</keyword>
<dbReference type="AlphaFoldDB" id="A0A8E5HPH2"/>
<dbReference type="EMBL" id="CP072754">
    <property type="protein sequence ID" value="QUC18704.1"/>
    <property type="molecule type" value="Genomic_DNA"/>
</dbReference>
<evidence type="ECO:0000256" key="6">
    <source>
        <dbReference type="ARBA" id="ARBA00023163"/>
    </source>
</evidence>
<evidence type="ECO:0000256" key="2">
    <source>
        <dbReference type="ARBA" id="ARBA00022723"/>
    </source>
</evidence>
<feature type="region of interest" description="Disordered" evidence="8">
    <location>
        <begin position="616"/>
        <end position="650"/>
    </location>
</feature>
<dbReference type="Pfam" id="PF00172">
    <property type="entry name" value="Zn_clus"/>
    <property type="match status" value="1"/>
</dbReference>
<dbReference type="KEGG" id="uvi:66063723"/>
<evidence type="ECO:0000256" key="7">
    <source>
        <dbReference type="ARBA" id="ARBA00023242"/>
    </source>
</evidence>
<evidence type="ECO:0000313" key="10">
    <source>
        <dbReference type="EMBL" id="QUC18704.1"/>
    </source>
</evidence>
<dbReference type="Gene3D" id="4.10.240.10">
    <property type="entry name" value="Zn(2)-C6 fungal-type DNA-binding domain"/>
    <property type="match status" value="1"/>
</dbReference>
<dbReference type="InterPro" id="IPR007219">
    <property type="entry name" value="XnlR_reg_dom"/>
</dbReference>
<evidence type="ECO:0000256" key="5">
    <source>
        <dbReference type="ARBA" id="ARBA00023125"/>
    </source>
</evidence>
<dbReference type="RefSeq" id="XP_042996377.1">
    <property type="nucleotide sequence ID" value="XM_043140443.1"/>
</dbReference>
<dbReference type="CDD" id="cd12148">
    <property type="entry name" value="fungal_TF_MHR"/>
    <property type="match status" value="1"/>
</dbReference>
<keyword evidence="5" id="KW-0238">DNA-binding</keyword>
<dbReference type="GO" id="GO:0008270">
    <property type="term" value="F:zinc ion binding"/>
    <property type="evidence" value="ECO:0007669"/>
    <property type="project" value="InterPro"/>
</dbReference>
<comment type="subcellular location">
    <subcellularLocation>
        <location evidence="1">Nucleus</location>
    </subcellularLocation>
</comment>
<dbReference type="GO" id="GO:0005634">
    <property type="term" value="C:nucleus"/>
    <property type="evidence" value="ECO:0007669"/>
    <property type="project" value="UniProtKB-SubCell"/>
</dbReference>
<dbReference type="PANTHER" id="PTHR47782">
    <property type="entry name" value="ZN(II)2CYS6 TRANSCRIPTION FACTOR (EUROFUNG)-RELATED"/>
    <property type="match status" value="1"/>
</dbReference>
<feature type="region of interest" description="Disordered" evidence="8">
    <location>
        <begin position="695"/>
        <end position="819"/>
    </location>
</feature>
<keyword evidence="4" id="KW-0805">Transcription regulation</keyword>
<dbReference type="InterPro" id="IPR036864">
    <property type="entry name" value="Zn2-C6_fun-type_DNA-bd_sf"/>
</dbReference>
<sequence>MDPGHIFRQGLCSVPPRPHQTYASQYQQQPPLATIDDLSDNDGPSHRVAHTLTACCRCRQRKTRCDPTLPRCLPCERSGSTCEYLDTAKGQKINRYYVIKLQGRVRALEAELAQFTDDESDYPRTAEDMVRPGGMIRLRASDETSRYLGPSSGIAMTRLLMEEAKRYTASNRISDLIPEIRAQSQARMQSIQFTGPPSGRKKSYPMISERPATGLPSRATMDKLIQLFIKKSQTFWPVLHEPSFRQDMEAVYNGDKDPYKNFALRIVIAISLHLCDPQYAGLADGYYLSAMQYAEAVIRPKDLKTLQCLVLIGHYSLLTPARTPVYYVLGLAARICQQEGLTDEKTISASYNTDAKAIDMRRRLVWIVAMLDFELSYHMGRPSGFATGNDRLDVTLFADVDDEYITTSGMAAGPSSERKCVALHYIKSREIQAEIKRTLYEQKQPEPNNDSHPWYASIEKRLQTWLDTAPPNPPWSPPWFAGLYHHTRMVLHRPSPQVPHPSTRSVGICFDSSKHVISSMQKQLDHGFSSATWVFLLTLTSSLNVLLWCTSYAEVRQLHPRQEVEDLVNMALACLDKCVERWPGTAYTSQLYAIISKACLQSYERGSSSSRALFSFASPPSVPEPPQSSPDAYPHPGAPQDQMPFMSPPQFGFVFDSPSESMNAYTFDPNYLPPQPSFRSNSIFCNPATDSSGRRFSYFPPEGSPEDAVQAATSAAAAAAADAAAPPDHGTPSSMDHGLKQMPTPPESLAPGSVSAGTTLSSPAPLSLRPPALSDASSSSAPRVVPTHDHVASPPPPVAAEFAPTPRPSVPQRSLPMASSTADWFSPPAPFISPYNFGPMSSGGGGGGGSTSTSTSTSFFNGALPNGFAATPAAAHLGGLQNLATGFDVQAHYGFLPGRQGSLTQSQQVELMNALETEGVGDIDAFLSATHSMADVRWY</sequence>
<dbReference type="PANTHER" id="PTHR47782:SF8">
    <property type="entry name" value="ZN(II)2CYS6 TRANSCRIPTION FACTOR (EUROFUNG)"/>
    <property type="match status" value="1"/>
</dbReference>
<dbReference type="InterPro" id="IPR052202">
    <property type="entry name" value="Yeast_MetPath_Reg"/>
</dbReference>
<dbReference type="Proteomes" id="UP000027002">
    <property type="component" value="Chromosome 2"/>
</dbReference>
<dbReference type="PROSITE" id="PS50048">
    <property type="entry name" value="ZN2_CY6_FUNGAL_2"/>
    <property type="match status" value="1"/>
</dbReference>
<dbReference type="GO" id="GO:0000981">
    <property type="term" value="F:DNA-binding transcription factor activity, RNA polymerase II-specific"/>
    <property type="evidence" value="ECO:0007669"/>
    <property type="project" value="InterPro"/>
</dbReference>